<feature type="compositionally biased region" description="Basic and acidic residues" evidence="1">
    <location>
        <begin position="1046"/>
        <end position="1058"/>
    </location>
</feature>
<feature type="region of interest" description="Disordered" evidence="1">
    <location>
        <begin position="577"/>
        <end position="596"/>
    </location>
</feature>
<evidence type="ECO:0000313" key="2">
    <source>
        <dbReference type="EMBL" id="KAH3833390.1"/>
    </source>
</evidence>
<feature type="region of interest" description="Disordered" evidence="1">
    <location>
        <begin position="731"/>
        <end position="832"/>
    </location>
</feature>
<feature type="compositionally biased region" description="Low complexity" evidence="1">
    <location>
        <begin position="67"/>
        <end position="79"/>
    </location>
</feature>
<feature type="compositionally biased region" description="Polar residues" evidence="1">
    <location>
        <begin position="635"/>
        <end position="646"/>
    </location>
</feature>
<dbReference type="Proteomes" id="UP000828390">
    <property type="component" value="Unassembled WGS sequence"/>
</dbReference>
<feature type="region of interest" description="Disordered" evidence="1">
    <location>
        <begin position="136"/>
        <end position="156"/>
    </location>
</feature>
<feature type="compositionally biased region" description="Polar residues" evidence="1">
    <location>
        <begin position="811"/>
        <end position="832"/>
    </location>
</feature>
<feature type="compositionally biased region" description="Polar residues" evidence="1">
    <location>
        <begin position="54"/>
        <end position="66"/>
    </location>
</feature>
<feature type="compositionally biased region" description="Polar residues" evidence="1">
    <location>
        <begin position="310"/>
        <end position="339"/>
    </location>
</feature>
<feature type="region of interest" description="Disordered" evidence="1">
    <location>
        <begin position="635"/>
        <end position="665"/>
    </location>
</feature>
<feature type="compositionally biased region" description="Polar residues" evidence="1">
    <location>
        <begin position="139"/>
        <end position="152"/>
    </location>
</feature>
<dbReference type="AlphaFoldDB" id="A0A9D4K5E7"/>
<organism evidence="2 3">
    <name type="scientific">Dreissena polymorpha</name>
    <name type="common">Zebra mussel</name>
    <name type="synonym">Mytilus polymorpha</name>
    <dbReference type="NCBI Taxonomy" id="45954"/>
    <lineage>
        <taxon>Eukaryota</taxon>
        <taxon>Metazoa</taxon>
        <taxon>Spiralia</taxon>
        <taxon>Lophotrochozoa</taxon>
        <taxon>Mollusca</taxon>
        <taxon>Bivalvia</taxon>
        <taxon>Autobranchia</taxon>
        <taxon>Heteroconchia</taxon>
        <taxon>Euheterodonta</taxon>
        <taxon>Imparidentia</taxon>
        <taxon>Neoheterodontei</taxon>
        <taxon>Myida</taxon>
        <taxon>Dreissenoidea</taxon>
        <taxon>Dreissenidae</taxon>
        <taxon>Dreissena</taxon>
    </lineage>
</organism>
<accession>A0A9D4K5E7</accession>
<feature type="region of interest" description="Disordered" evidence="1">
    <location>
        <begin position="45"/>
        <end position="91"/>
    </location>
</feature>
<feature type="compositionally biased region" description="Polar residues" evidence="1">
    <location>
        <begin position="1059"/>
        <end position="1072"/>
    </location>
</feature>
<feature type="compositionally biased region" description="Polar residues" evidence="1">
    <location>
        <begin position="787"/>
        <end position="796"/>
    </location>
</feature>
<comment type="caution">
    <text evidence="2">The sequence shown here is derived from an EMBL/GenBank/DDBJ whole genome shotgun (WGS) entry which is preliminary data.</text>
</comment>
<proteinExistence type="predicted"/>
<feature type="region of interest" description="Disordered" evidence="1">
    <location>
        <begin position="875"/>
        <end position="1115"/>
    </location>
</feature>
<feature type="compositionally biased region" description="Polar residues" evidence="1">
    <location>
        <begin position="1079"/>
        <end position="1108"/>
    </location>
</feature>
<name>A0A9D4K5E7_DREPO</name>
<gene>
    <name evidence="2" type="ORF">DPMN_106697</name>
</gene>
<feature type="region of interest" description="Disordered" evidence="1">
    <location>
        <begin position="305"/>
        <end position="451"/>
    </location>
</feature>
<feature type="compositionally biased region" description="Basic and acidic residues" evidence="1">
    <location>
        <begin position="350"/>
        <end position="360"/>
    </location>
</feature>
<reference evidence="2" key="1">
    <citation type="journal article" date="2019" name="bioRxiv">
        <title>The Genome of the Zebra Mussel, Dreissena polymorpha: A Resource for Invasive Species Research.</title>
        <authorList>
            <person name="McCartney M.A."/>
            <person name="Auch B."/>
            <person name="Kono T."/>
            <person name="Mallez S."/>
            <person name="Zhang Y."/>
            <person name="Obille A."/>
            <person name="Becker A."/>
            <person name="Abrahante J.E."/>
            <person name="Garbe J."/>
            <person name="Badalamenti J.P."/>
            <person name="Herman A."/>
            <person name="Mangelson H."/>
            <person name="Liachko I."/>
            <person name="Sullivan S."/>
            <person name="Sone E.D."/>
            <person name="Koren S."/>
            <person name="Silverstein K.A.T."/>
            <person name="Beckman K.B."/>
            <person name="Gohl D.M."/>
        </authorList>
    </citation>
    <scope>NUCLEOTIDE SEQUENCE</scope>
    <source>
        <strain evidence="2">Duluth1</strain>
        <tissue evidence="2">Whole animal</tissue>
    </source>
</reference>
<feature type="compositionally biased region" description="Polar residues" evidence="1">
    <location>
        <begin position="902"/>
        <end position="923"/>
    </location>
</feature>
<dbReference type="EMBL" id="JAIWYP010000004">
    <property type="protein sequence ID" value="KAH3833390.1"/>
    <property type="molecule type" value="Genomic_DNA"/>
</dbReference>
<evidence type="ECO:0000256" key="1">
    <source>
        <dbReference type="SAM" id="MobiDB-lite"/>
    </source>
</evidence>
<feature type="compositionally biased region" description="Low complexity" evidence="1">
    <location>
        <begin position="776"/>
        <end position="786"/>
    </location>
</feature>
<keyword evidence="3" id="KW-1185">Reference proteome</keyword>
<feature type="compositionally biased region" description="Polar residues" evidence="1">
    <location>
        <begin position="993"/>
        <end position="1004"/>
    </location>
</feature>
<feature type="compositionally biased region" description="Polar residues" evidence="1">
    <location>
        <begin position="731"/>
        <end position="742"/>
    </location>
</feature>
<evidence type="ECO:0000313" key="3">
    <source>
        <dbReference type="Proteomes" id="UP000828390"/>
    </source>
</evidence>
<feature type="compositionally biased region" description="Polar residues" evidence="1">
    <location>
        <begin position="960"/>
        <end position="983"/>
    </location>
</feature>
<protein>
    <submittedName>
        <fullName evidence="2">Uncharacterized protein</fullName>
    </submittedName>
</protein>
<sequence length="1154" mass="127796">MDVNLILCVGREDISSVKPSTNIQRQGYVRPSCDDDLRLHLNEPRILPIPPSSCRDSSPQTKSILRSKSPSPKQGSPSSLRNVRFSDKDADNDISPMFTKLHVNDACQTDDPTPCVGTQTNVATPHKPVFERTKPLPYQSRTSTPRNGSLNGAPTLEFNTPREEVIAYRAPSPIRTKVHSEGTNNSSTTRQSRKDMFFSKKVTTSTQFPADMVSSVKSACTQTGMMPENVPDGSRIIRNLDLSASPRSLSPMILPVVVLDSTVESSTQTGEENKKYNSKGTMTAFTPVVPNGEKILQNWARTPQEKFQHETTQTNDSDNESIRSQSPDYPTREINTMEDTLSRLKHKTSQTREVEAENRPPFKHNTSQTGEVDAEKQPPSKHISSQTGEEEKFVSASTQTAVEEDEDYDGNENTKENSRSVCVQTMEPDAFNDTSNTQRSRSIGIQAPSKQEVIPDGRRIIQNMVITPTHDDIPQSNSERNAKMVTDPKWKEFVRSLDISDMSSQIDSEVPETPDTILVNNAEEATHHQRARTDDASPENYELIPCQKLSEHSARSKLQGQSYIRREVDKIKTEVGMKPKSATCPPPVSNPSAFSRKSVSKPCQAWSEPKQDIVPRDVDSRLWLTDTLKTSHNAFVSGSVSPQPVLQRSPDRTGSEILTNRHKGRSNSLAFTPIETHSFKPETVSALRSSMTPQVKKPEPVMAEKLSKNTFIQGLDLGPIPPVPKTTKQLNKSVSYFTSQPSGYKAPSDAMTTSSQRYRNAGQDMGRTSSSKDRSCSAPKSSSPSSLLTPTLNKLRSSVLRKYGKSHDHQTSLPNYRSIKSQSAYDSSTMRQSRYDSYIQGKLSNEERLLRKWATSPPSRYISPSSVNRHMLSSISKASTHSPRRRSPQRQIASTVPVYSPVHSSPQRYVSPTAQQLLSPQRKVSSKNKSDLQYLYLDARENNANKRPTSQEGSPIRGSMNDTQLSRSRSHSPVMNRQSTPTGNGIIHDKTSENNYVSIETSRSIRMPARASSPKQVSSKPPIPKVNKQRRSSSAERSLPGSFRVIGREPRQERREDVNTSSRGTANGTSEVSNHRSSRNTANGSPAISNNGTSRNIANGSPALSTHGSDLRADDIYPQGGTLTVGRAPKGLVNKHSVFLGHDTIQKIIEEANL</sequence>
<feature type="compositionally biased region" description="Polar residues" evidence="1">
    <location>
        <begin position="432"/>
        <end position="443"/>
    </location>
</feature>
<reference evidence="2" key="2">
    <citation type="submission" date="2020-11" db="EMBL/GenBank/DDBJ databases">
        <authorList>
            <person name="McCartney M.A."/>
            <person name="Auch B."/>
            <person name="Kono T."/>
            <person name="Mallez S."/>
            <person name="Becker A."/>
            <person name="Gohl D.M."/>
            <person name="Silverstein K.A.T."/>
            <person name="Koren S."/>
            <person name="Bechman K.B."/>
            <person name="Herman A."/>
            <person name="Abrahante J.E."/>
            <person name="Garbe J."/>
        </authorList>
    </citation>
    <scope>NUCLEOTIDE SEQUENCE</scope>
    <source>
        <strain evidence="2">Duluth1</strain>
        <tissue evidence="2">Whole animal</tissue>
    </source>
</reference>